<dbReference type="InterPro" id="IPR050710">
    <property type="entry name" value="Band7/mec-2_domain"/>
</dbReference>
<dbReference type="Gene3D" id="3.30.479.30">
    <property type="entry name" value="Band 7 domain"/>
    <property type="match status" value="1"/>
</dbReference>
<dbReference type="InterPro" id="IPR032435">
    <property type="entry name" value="STML2-like_C"/>
</dbReference>
<dbReference type="SMART" id="SM00244">
    <property type="entry name" value="PHB"/>
    <property type="match status" value="1"/>
</dbReference>
<keyword evidence="3" id="KW-0496">Mitochondrion</keyword>
<dbReference type="InterPro" id="IPR001107">
    <property type="entry name" value="Band_7"/>
</dbReference>
<dbReference type="SUPFAM" id="SSF117892">
    <property type="entry name" value="Band 7/SPFH domain"/>
    <property type="match status" value="1"/>
</dbReference>
<dbReference type="GO" id="GO:0005739">
    <property type="term" value="C:mitochondrion"/>
    <property type="evidence" value="ECO:0007669"/>
    <property type="project" value="UniProtKB-SubCell"/>
</dbReference>
<dbReference type="InterPro" id="IPR001972">
    <property type="entry name" value="Stomatin_HflK_fam"/>
</dbReference>
<name>A0ABD3VVP7_SINWO</name>
<evidence type="ECO:0000259" key="5">
    <source>
        <dbReference type="SMART" id="SM00244"/>
    </source>
</evidence>
<feature type="domain" description="Band 7" evidence="5">
    <location>
        <begin position="34"/>
        <end position="192"/>
    </location>
</feature>
<evidence type="ECO:0000313" key="6">
    <source>
        <dbReference type="EMBL" id="KAL3865674.1"/>
    </source>
</evidence>
<protein>
    <recommendedName>
        <fullName evidence="5">Band 7 domain-containing protein</fullName>
    </recommendedName>
</protein>
<dbReference type="EMBL" id="JBJQND010000009">
    <property type="protein sequence ID" value="KAL3865674.1"/>
    <property type="molecule type" value="Genomic_DNA"/>
</dbReference>
<dbReference type="PANTHER" id="PTHR43327:SF10">
    <property type="entry name" value="STOMATIN-LIKE PROTEIN 2, MITOCHONDRIAL"/>
    <property type="match status" value="1"/>
</dbReference>
<dbReference type="Pfam" id="PF16200">
    <property type="entry name" value="Band_7_C"/>
    <property type="match status" value="1"/>
</dbReference>
<comment type="subcellular location">
    <subcellularLocation>
        <location evidence="1">Mitochondrion</location>
    </subcellularLocation>
</comment>
<sequence length="401" mass="45312">MYRTFSLRAQRPLRRILIETQQQLRHRSSVKVNTAILFVPQQEAWIIERFGKFNKILEPGFNFIIPVIDSIKYIQSLKEIAIEIPEQHAITRDNVTLLLDGVLYLRVTDPYKASYGIEEPEFAITQLAQTTMRSELGKISLDTVFRERESLNVQIVDAINKASEAWGILCLRYEIRNIKLPQRIQEAMQMQVEAERKKRAAILESEGIREAEINVAEGRKQARILNSEANKQEQINQATGEGEAQVVKARAQASAIDLVSRALAQKNGMNAVSMKIAEQYVAAFGNLAKQGNTVILPANSGDVTNMVTQAMAIYNTISGKGCALVAEKDNDKDSKIDLAHQTLDHTPLTTYSKVHKDDAHHKEGKDDFQQEELKNTYDPRDEKNKELDGKNKEHDGKDKES</sequence>
<dbReference type="AlphaFoldDB" id="A0ABD3VVP7"/>
<feature type="region of interest" description="Disordered" evidence="4">
    <location>
        <begin position="354"/>
        <end position="401"/>
    </location>
</feature>
<evidence type="ECO:0000313" key="7">
    <source>
        <dbReference type="Proteomes" id="UP001634394"/>
    </source>
</evidence>
<dbReference type="PANTHER" id="PTHR43327">
    <property type="entry name" value="STOMATIN-LIKE PROTEIN 2, MITOCHONDRIAL"/>
    <property type="match status" value="1"/>
</dbReference>
<dbReference type="Proteomes" id="UP001634394">
    <property type="component" value="Unassembled WGS sequence"/>
</dbReference>
<dbReference type="InterPro" id="IPR036013">
    <property type="entry name" value="Band_7/SPFH_dom_sf"/>
</dbReference>
<gene>
    <name evidence="6" type="ORF">ACJMK2_043038</name>
</gene>
<organism evidence="6 7">
    <name type="scientific">Sinanodonta woodiana</name>
    <name type="common">Chinese pond mussel</name>
    <name type="synonym">Anodonta woodiana</name>
    <dbReference type="NCBI Taxonomy" id="1069815"/>
    <lineage>
        <taxon>Eukaryota</taxon>
        <taxon>Metazoa</taxon>
        <taxon>Spiralia</taxon>
        <taxon>Lophotrochozoa</taxon>
        <taxon>Mollusca</taxon>
        <taxon>Bivalvia</taxon>
        <taxon>Autobranchia</taxon>
        <taxon>Heteroconchia</taxon>
        <taxon>Palaeoheterodonta</taxon>
        <taxon>Unionida</taxon>
        <taxon>Unionoidea</taxon>
        <taxon>Unionidae</taxon>
        <taxon>Unioninae</taxon>
        <taxon>Sinanodonta</taxon>
    </lineage>
</organism>
<comment type="similarity">
    <text evidence="2">Belongs to the band 7/mec-2 family.</text>
</comment>
<evidence type="ECO:0000256" key="3">
    <source>
        <dbReference type="ARBA" id="ARBA00023128"/>
    </source>
</evidence>
<proteinExistence type="inferred from homology"/>
<reference evidence="6 7" key="1">
    <citation type="submission" date="2024-11" db="EMBL/GenBank/DDBJ databases">
        <title>Chromosome-level genome assembly of the freshwater bivalve Anodonta woodiana.</title>
        <authorList>
            <person name="Chen X."/>
        </authorList>
    </citation>
    <scope>NUCLEOTIDE SEQUENCE [LARGE SCALE GENOMIC DNA]</scope>
    <source>
        <strain evidence="6">MN2024</strain>
        <tissue evidence="6">Gills</tissue>
    </source>
</reference>
<evidence type="ECO:0000256" key="2">
    <source>
        <dbReference type="ARBA" id="ARBA00008164"/>
    </source>
</evidence>
<comment type="caution">
    <text evidence="6">The sequence shown here is derived from an EMBL/GenBank/DDBJ whole genome shotgun (WGS) entry which is preliminary data.</text>
</comment>
<dbReference type="PRINTS" id="PR00721">
    <property type="entry name" value="STOMATIN"/>
</dbReference>
<dbReference type="FunFam" id="3.30.479.30:FF:000008">
    <property type="entry name" value="Stomatin-like protein 2, mitochondrial"/>
    <property type="match status" value="1"/>
</dbReference>
<dbReference type="CDD" id="cd08829">
    <property type="entry name" value="SPFH_paraslipin"/>
    <property type="match status" value="1"/>
</dbReference>
<keyword evidence="7" id="KW-1185">Reference proteome</keyword>
<accession>A0ABD3VVP7</accession>
<dbReference type="Pfam" id="PF01145">
    <property type="entry name" value="Band_7"/>
    <property type="match status" value="1"/>
</dbReference>
<evidence type="ECO:0000256" key="4">
    <source>
        <dbReference type="SAM" id="MobiDB-lite"/>
    </source>
</evidence>
<evidence type="ECO:0000256" key="1">
    <source>
        <dbReference type="ARBA" id="ARBA00004173"/>
    </source>
</evidence>